<dbReference type="PROSITE" id="PS50850">
    <property type="entry name" value="MFS"/>
    <property type="match status" value="1"/>
</dbReference>
<dbReference type="EMBL" id="JASPKZ010007920">
    <property type="protein sequence ID" value="KAJ9581436.1"/>
    <property type="molecule type" value="Genomic_DNA"/>
</dbReference>
<evidence type="ECO:0000256" key="9">
    <source>
        <dbReference type="SAM" id="Phobius"/>
    </source>
</evidence>
<keyword evidence="8" id="KW-0813">Transport</keyword>
<dbReference type="InterPro" id="IPR050549">
    <property type="entry name" value="MFS_Trehalose_Transporter"/>
</dbReference>
<dbReference type="FunFam" id="1.20.1250.20:FF:000055">
    <property type="entry name" value="Facilitated trehalose transporter Tret1-2 homolog"/>
    <property type="match status" value="1"/>
</dbReference>
<dbReference type="InterPro" id="IPR044775">
    <property type="entry name" value="MFS_ERD6/Tret1-like"/>
</dbReference>
<dbReference type="Gene3D" id="1.20.1250.20">
    <property type="entry name" value="MFS general substrate transporter like domains"/>
    <property type="match status" value="1"/>
</dbReference>
<evidence type="ECO:0000256" key="7">
    <source>
        <dbReference type="ARBA" id="ARBA00024348"/>
    </source>
</evidence>
<feature type="transmembrane region" description="Helical" evidence="9">
    <location>
        <begin position="30"/>
        <end position="49"/>
    </location>
</feature>
<reference evidence="11" key="2">
    <citation type="submission" date="2023-05" db="EMBL/GenBank/DDBJ databases">
        <authorList>
            <person name="Fouks B."/>
        </authorList>
    </citation>
    <scope>NUCLEOTIDE SEQUENCE</scope>
    <source>
        <strain evidence="11">Stay&amp;Tobe</strain>
        <tissue evidence="11">Testes</tissue>
    </source>
</reference>
<keyword evidence="6" id="KW-0325">Glycoprotein</keyword>
<dbReference type="PANTHER" id="PTHR48021:SF1">
    <property type="entry name" value="GH07001P-RELATED"/>
    <property type="match status" value="1"/>
</dbReference>
<proteinExistence type="inferred from homology"/>
<dbReference type="Pfam" id="PF00083">
    <property type="entry name" value="Sugar_tr"/>
    <property type="match status" value="1"/>
</dbReference>
<keyword evidence="5 9" id="KW-0472">Membrane</keyword>
<sequence>MAGRVIVSENSRTLLTVTPQNVAADKFPQYLAAILATLAAMVAGSYMSWTSPALPLLQTNGSTPFVTDEQGSWIGSLFNLGAFAGAIPAGLVIDRLGRKVTLCVLAVPFITSWLLLGFSRSVCQIYLGRILGGLAVGAISVAAPTYIAELAESSIRGALGTLFQLQITLGILFGYVAGLVEDYMWLNLISSALPVIFLLTFVWIPESPSFLLTKNRKEEARRALQWFRGKRYDVQDELTRAIDAIQKQGEQKASLGDLLSSRGTVRALIVSIGLMTFQQFSGVNAVIFYSGKIFQASGSAMSATTSSIVIGIVQVLATYASTLLVDRAGRRILLLLSSTVMGSCLTILGFYFHFQTQGYDVTSLSWLPLASVALFLVLFSLGFGPIPWIMMGELFPNSVKGIASATTASIAWLLAFTVTKVFQNMLDLLGSPITFWVFATMCIIGTVFTAVLVPETKGKDLSEIQMELSGREMKPVVHSIDKESYHSV</sequence>
<evidence type="ECO:0000259" key="10">
    <source>
        <dbReference type="PROSITE" id="PS50850"/>
    </source>
</evidence>
<evidence type="ECO:0000313" key="11">
    <source>
        <dbReference type="EMBL" id="KAJ9581436.1"/>
    </source>
</evidence>
<dbReference type="InterPro" id="IPR005828">
    <property type="entry name" value="MFS_sugar_transport-like"/>
</dbReference>
<feature type="transmembrane region" description="Helical" evidence="9">
    <location>
        <begin position="301"/>
        <end position="325"/>
    </location>
</feature>
<feature type="transmembrane region" description="Helical" evidence="9">
    <location>
        <begin position="332"/>
        <end position="354"/>
    </location>
</feature>
<keyword evidence="3 9" id="KW-0812">Transmembrane</keyword>
<feature type="transmembrane region" description="Helical" evidence="9">
    <location>
        <begin position="125"/>
        <end position="147"/>
    </location>
</feature>
<evidence type="ECO:0000256" key="6">
    <source>
        <dbReference type="ARBA" id="ARBA00023180"/>
    </source>
</evidence>
<evidence type="ECO:0000256" key="3">
    <source>
        <dbReference type="ARBA" id="ARBA00022692"/>
    </source>
</evidence>
<dbReference type="CDD" id="cd17358">
    <property type="entry name" value="MFS_GLUT6_8_Class3_like"/>
    <property type="match status" value="1"/>
</dbReference>
<dbReference type="SUPFAM" id="SSF103473">
    <property type="entry name" value="MFS general substrate transporter"/>
    <property type="match status" value="1"/>
</dbReference>
<evidence type="ECO:0000256" key="8">
    <source>
        <dbReference type="RuleBase" id="RU003346"/>
    </source>
</evidence>
<feature type="transmembrane region" description="Helical" evidence="9">
    <location>
        <begin position="366"/>
        <end position="390"/>
    </location>
</feature>
<evidence type="ECO:0000313" key="12">
    <source>
        <dbReference type="Proteomes" id="UP001233999"/>
    </source>
</evidence>
<comment type="caution">
    <text evidence="11">The sequence shown here is derived from an EMBL/GenBank/DDBJ whole genome shotgun (WGS) entry which is preliminary data.</text>
</comment>
<feature type="transmembrane region" description="Helical" evidence="9">
    <location>
        <begin position="267"/>
        <end position="289"/>
    </location>
</feature>
<keyword evidence="2" id="KW-1003">Cell membrane</keyword>
<keyword evidence="4 9" id="KW-1133">Transmembrane helix</keyword>
<dbReference type="AlphaFoldDB" id="A0AAD7ZJ93"/>
<comment type="similarity">
    <text evidence="7">Belongs to the major facilitator superfamily. Sugar transporter (TC 2.A.1.1) family. Trehalose transporter subfamily.</text>
</comment>
<feature type="transmembrane region" description="Helical" evidence="9">
    <location>
        <begin position="73"/>
        <end position="93"/>
    </location>
</feature>
<dbReference type="GO" id="GO:0005886">
    <property type="term" value="C:plasma membrane"/>
    <property type="evidence" value="ECO:0007669"/>
    <property type="project" value="UniProtKB-SubCell"/>
</dbReference>
<dbReference type="InterPro" id="IPR020846">
    <property type="entry name" value="MFS_dom"/>
</dbReference>
<dbReference type="InterPro" id="IPR003663">
    <property type="entry name" value="Sugar/inositol_transpt"/>
</dbReference>
<protein>
    <recommendedName>
        <fullName evidence="10">Major facilitator superfamily (MFS) profile domain-containing protein</fullName>
    </recommendedName>
</protein>
<dbReference type="InterPro" id="IPR005829">
    <property type="entry name" value="Sugar_transporter_CS"/>
</dbReference>
<dbReference type="NCBIfam" id="TIGR00879">
    <property type="entry name" value="SP"/>
    <property type="match status" value="1"/>
</dbReference>
<dbReference type="PROSITE" id="PS00216">
    <property type="entry name" value="SUGAR_TRANSPORT_1"/>
    <property type="match status" value="1"/>
</dbReference>
<dbReference type="PROSITE" id="PS00217">
    <property type="entry name" value="SUGAR_TRANSPORT_2"/>
    <property type="match status" value="1"/>
</dbReference>
<keyword evidence="12" id="KW-1185">Reference proteome</keyword>
<dbReference type="PANTHER" id="PTHR48021">
    <property type="match status" value="1"/>
</dbReference>
<comment type="subcellular location">
    <subcellularLocation>
        <location evidence="1">Cell membrane</location>
        <topology evidence="1">Multi-pass membrane protein</topology>
    </subcellularLocation>
</comment>
<dbReference type="GO" id="GO:0051119">
    <property type="term" value="F:sugar transmembrane transporter activity"/>
    <property type="evidence" value="ECO:0007669"/>
    <property type="project" value="InterPro"/>
</dbReference>
<feature type="domain" description="Major facilitator superfamily (MFS) profile" evidence="10">
    <location>
        <begin position="32"/>
        <end position="457"/>
    </location>
</feature>
<reference evidence="11" key="1">
    <citation type="journal article" date="2023" name="IScience">
        <title>Live-bearing cockroach genome reveals convergent evolutionary mechanisms linked to viviparity in insects and beyond.</title>
        <authorList>
            <person name="Fouks B."/>
            <person name="Harrison M.C."/>
            <person name="Mikhailova A.A."/>
            <person name="Marchal E."/>
            <person name="English S."/>
            <person name="Carruthers M."/>
            <person name="Jennings E.C."/>
            <person name="Chiamaka E.L."/>
            <person name="Frigard R.A."/>
            <person name="Pippel M."/>
            <person name="Attardo G.M."/>
            <person name="Benoit J.B."/>
            <person name="Bornberg-Bauer E."/>
            <person name="Tobe S.S."/>
        </authorList>
    </citation>
    <scope>NUCLEOTIDE SEQUENCE</scope>
    <source>
        <strain evidence="11">Stay&amp;Tobe</strain>
    </source>
</reference>
<feature type="transmembrane region" description="Helical" evidence="9">
    <location>
        <begin position="159"/>
        <end position="177"/>
    </location>
</feature>
<dbReference type="PRINTS" id="PR00171">
    <property type="entry name" value="SUGRTRNSPORT"/>
</dbReference>
<evidence type="ECO:0000256" key="5">
    <source>
        <dbReference type="ARBA" id="ARBA00023136"/>
    </source>
</evidence>
<evidence type="ECO:0000256" key="1">
    <source>
        <dbReference type="ARBA" id="ARBA00004651"/>
    </source>
</evidence>
<dbReference type="InterPro" id="IPR036259">
    <property type="entry name" value="MFS_trans_sf"/>
</dbReference>
<organism evidence="11 12">
    <name type="scientific">Diploptera punctata</name>
    <name type="common">Pacific beetle cockroach</name>
    <dbReference type="NCBI Taxonomy" id="6984"/>
    <lineage>
        <taxon>Eukaryota</taxon>
        <taxon>Metazoa</taxon>
        <taxon>Ecdysozoa</taxon>
        <taxon>Arthropoda</taxon>
        <taxon>Hexapoda</taxon>
        <taxon>Insecta</taxon>
        <taxon>Pterygota</taxon>
        <taxon>Neoptera</taxon>
        <taxon>Polyneoptera</taxon>
        <taxon>Dictyoptera</taxon>
        <taxon>Blattodea</taxon>
        <taxon>Blaberoidea</taxon>
        <taxon>Blaberidae</taxon>
        <taxon>Diplopterinae</taxon>
        <taxon>Diploptera</taxon>
    </lineage>
</organism>
<feature type="transmembrane region" description="Helical" evidence="9">
    <location>
        <begin position="402"/>
        <end position="421"/>
    </location>
</feature>
<feature type="transmembrane region" description="Helical" evidence="9">
    <location>
        <begin position="183"/>
        <end position="204"/>
    </location>
</feature>
<gene>
    <name evidence="11" type="ORF">L9F63_023368</name>
</gene>
<accession>A0AAD7ZJ93</accession>
<evidence type="ECO:0000256" key="4">
    <source>
        <dbReference type="ARBA" id="ARBA00022989"/>
    </source>
</evidence>
<name>A0AAD7ZJ93_DIPPU</name>
<feature type="transmembrane region" description="Helical" evidence="9">
    <location>
        <begin position="100"/>
        <end position="119"/>
    </location>
</feature>
<evidence type="ECO:0000256" key="2">
    <source>
        <dbReference type="ARBA" id="ARBA00022475"/>
    </source>
</evidence>
<feature type="transmembrane region" description="Helical" evidence="9">
    <location>
        <begin position="433"/>
        <end position="453"/>
    </location>
</feature>
<dbReference type="Proteomes" id="UP001233999">
    <property type="component" value="Unassembled WGS sequence"/>
</dbReference>